<sequence length="163" mass="18476">MTFGENMRDLKKGVISTSKCPPVKRKVEQNARIPLAPPPKTRKVSRESAADTPEHRLVNWRKLMTQLDKCTNCNMGPLNLKHTISERRVDLGYITKITCMNCDFVNVIRNDEVHKDVNKRGPKRSKLNKCCVLGAIHSGNGHAQLKHLFAPMDLKGRPAFDYV</sequence>
<proteinExistence type="predicted"/>
<feature type="domain" description="Mutator-like transposase" evidence="2">
    <location>
        <begin position="56"/>
        <end position="154"/>
    </location>
</feature>
<dbReference type="EMBL" id="MU825875">
    <property type="protein sequence ID" value="KAJ7386877.1"/>
    <property type="molecule type" value="Genomic_DNA"/>
</dbReference>
<protein>
    <recommendedName>
        <fullName evidence="2">Mutator-like transposase domain-containing protein</fullName>
    </recommendedName>
</protein>
<feature type="compositionally biased region" description="Basic and acidic residues" evidence="1">
    <location>
        <begin position="44"/>
        <end position="53"/>
    </location>
</feature>
<dbReference type="InterPro" id="IPR049012">
    <property type="entry name" value="Mutator_transp_dom"/>
</dbReference>
<comment type="caution">
    <text evidence="3">The sequence shown here is derived from an EMBL/GenBank/DDBJ whole genome shotgun (WGS) entry which is preliminary data.</text>
</comment>
<gene>
    <name evidence="3" type="ORF">OS493_006911</name>
</gene>
<accession>A0A9X0D4D1</accession>
<dbReference type="Pfam" id="PF20700">
    <property type="entry name" value="Mutator"/>
    <property type="match status" value="1"/>
</dbReference>
<name>A0A9X0D4D1_9CNID</name>
<feature type="region of interest" description="Disordered" evidence="1">
    <location>
        <begin position="34"/>
        <end position="53"/>
    </location>
</feature>
<reference evidence="3" key="1">
    <citation type="submission" date="2023-01" db="EMBL/GenBank/DDBJ databases">
        <title>Genome assembly of the deep-sea coral Lophelia pertusa.</title>
        <authorList>
            <person name="Herrera S."/>
            <person name="Cordes E."/>
        </authorList>
    </citation>
    <scope>NUCLEOTIDE SEQUENCE</scope>
    <source>
        <strain evidence="3">USNM1676648</strain>
        <tissue evidence="3">Polyp</tissue>
    </source>
</reference>
<dbReference type="AlphaFoldDB" id="A0A9X0D4D1"/>
<evidence type="ECO:0000256" key="1">
    <source>
        <dbReference type="SAM" id="MobiDB-lite"/>
    </source>
</evidence>
<dbReference type="Proteomes" id="UP001163046">
    <property type="component" value="Unassembled WGS sequence"/>
</dbReference>
<evidence type="ECO:0000259" key="2">
    <source>
        <dbReference type="Pfam" id="PF20700"/>
    </source>
</evidence>
<evidence type="ECO:0000313" key="3">
    <source>
        <dbReference type="EMBL" id="KAJ7386877.1"/>
    </source>
</evidence>
<keyword evidence="4" id="KW-1185">Reference proteome</keyword>
<evidence type="ECO:0000313" key="4">
    <source>
        <dbReference type="Proteomes" id="UP001163046"/>
    </source>
</evidence>
<organism evidence="3 4">
    <name type="scientific">Desmophyllum pertusum</name>
    <dbReference type="NCBI Taxonomy" id="174260"/>
    <lineage>
        <taxon>Eukaryota</taxon>
        <taxon>Metazoa</taxon>
        <taxon>Cnidaria</taxon>
        <taxon>Anthozoa</taxon>
        <taxon>Hexacorallia</taxon>
        <taxon>Scleractinia</taxon>
        <taxon>Caryophylliina</taxon>
        <taxon>Caryophylliidae</taxon>
        <taxon>Desmophyllum</taxon>
    </lineage>
</organism>